<evidence type="ECO:0000313" key="1">
    <source>
        <dbReference type="EMBL" id="EZF50324.1"/>
    </source>
</evidence>
<gene>
    <name evidence="1" type="ORF">H103_06415</name>
</gene>
<sequence>MEEDTCKEGRQLYVHKHLTDAHNPPLRSVEQARQQAAIIKNPPESIYQHHRLVQLRYPYFIPSTLFFAVQQATTRTTKSSVRHFALLAQESTPIHSVVRATRGQKIKRF</sequence>
<dbReference type="HOGENOM" id="CLU_2185823_0_0_1"/>
<name>A0A022VWK7_TRIRU</name>
<proteinExistence type="predicted"/>
<protein>
    <submittedName>
        <fullName evidence="1">Uncharacterized protein</fullName>
    </submittedName>
</protein>
<dbReference type="EMBL" id="KK207889">
    <property type="protein sequence ID" value="EZF50324.1"/>
    <property type="molecule type" value="Genomic_DNA"/>
</dbReference>
<dbReference type="AlphaFoldDB" id="A0A022VWK7"/>
<organism evidence="1">
    <name type="scientific">Trichophyton rubrum CBS 288.86</name>
    <dbReference type="NCBI Taxonomy" id="1215330"/>
    <lineage>
        <taxon>Eukaryota</taxon>
        <taxon>Fungi</taxon>
        <taxon>Dikarya</taxon>
        <taxon>Ascomycota</taxon>
        <taxon>Pezizomycotina</taxon>
        <taxon>Eurotiomycetes</taxon>
        <taxon>Eurotiomycetidae</taxon>
        <taxon>Onygenales</taxon>
        <taxon>Arthrodermataceae</taxon>
        <taxon>Trichophyton</taxon>
    </lineage>
</organism>
<accession>A0A022VWK7</accession>
<reference evidence="1" key="1">
    <citation type="submission" date="2014-02" db="EMBL/GenBank/DDBJ databases">
        <title>The Genome Sequence of Trichophyton rubrum (morphotype fischeri) CBS 288.86.</title>
        <authorList>
            <consortium name="The Broad Institute Genomics Platform"/>
            <person name="Cuomo C.A."/>
            <person name="White T.C."/>
            <person name="Graser Y."/>
            <person name="Martinez-Rossi N."/>
            <person name="Heitman J."/>
            <person name="Young S.K."/>
            <person name="Zeng Q."/>
            <person name="Gargeya S."/>
            <person name="Abouelleil A."/>
            <person name="Alvarado L."/>
            <person name="Chapman S.B."/>
            <person name="Gainer-Dewar J."/>
            <person name="Goldberg J."/>
            <person name="Griggs A."/>
            <person name="Gujja S."/>
            <person name="Hansen M."/>
            <person name="Howarth C."/>
            <person name="Imamovic A."/>
            <person name="Larimer J."/>
            <person name="Martinez D."/>
            <person name="Murphy C."/>
            <person name="Pearson M.D."/>
            <person name="Persinoti G."/>
            <person name="Poon T."/>
            <person name="Priest M."/>
            <person name="Roberts A.D."/>
            <person name="Saif S."/>
            <person name="Shea T.D."/>
            <person name="Sykes S.N."/>
            <person name="Wortman J."/>
            <person name="Nusbaum C."/>
            <person name="Birren B."/>
        </authorList>
    </citation>
    <scope>NUCLEOTIDE SEQUENCE [LARGE SCALE GENOMIC DNA]</scope>
    <source>
        <strain evidence="1">CBS 288.86</strain>
    </source>
</reference>
<dbReference type="Proteomes" id="UP000023758">
    <property type="component" value="Unassembled WGS sequence"/>
</dbReference>